<dbReference type="Proteomes" id="UP000294547">
    <property type="component" value="Unassembled WGS sequence"/>
</dbReference>
<proteinExistence type="predicted"/>
<evidence type="ECO:0000313" key="2">
    <source>
        <dbReference type="EMBL" id="TDP85468.1"/>
    </source>
</evidence>
<accession>A0A4V3CW93</accession>
<comment type="caution">
    <text evidence="2">The sequence shown here is derived from an EMBL/GenBank/DDBJ whole genome shotgun (WGS) entry which is preliminary data.</text>
</comment>
<dbReference type="PANTHER" id="PTHR40590:SF1">
    <property type="entry name" value="CYTOPLASMIC PROTEIN"/>
    <property type="match status" value="1"/>
</dbReference>
<protein>
    <recommendedName>
        <fullName evidence="4">TraB family protein</fullName>
    </recommendedName>
</protein>
<dbReference type="InterPro" id="IPR047111">
    <property type="entry name" value="YbaP-like"/>
</dbReference>
<gene>
    <name evidence="2" type="ORF">EDD54_2321</name>
</gene>
<reference evidence="2 3" key="1">
    <citation type="submission" date="2019-03" db="EMBL/GenBank/DDBJ databases">
        <title>Genomic Encyclopedia of Type Strains, Phase IV (KMG-IV): sequencing the most valuable type-strain genomes for metagenomic binning, comparative biology and taxonomic classification.</title>
        <authorList>
            <person name="Goeker M."/>
        </authorList>
    </citation>
    <scope>NUCLEOTIDE SEQUENCE [LARGE SCALE GENOMIC DNA]</scope>
    <source>
        <strain evidence="2 3">DSM 102969</strain>
    </source>
</reference>
<dbReference type="EMBL" id="SNXY01000007">
    <property type="protein sequence ID" value="TDP85468.1"/>
    <property type="molecule type" value="Genomic_DNA"/>
</dbReference>
<name>A0A4V3CW93_9HYPH</name>
<organism evidence="2 3">
    <name type="scientific">Oharaeibacter diazotrophicus</name>
    <dbReference type="NCBI Taxonomy" id="1920512"/>
    <lineage>
        <taxon>Bacteria</taxon>
        <taxon>Pseudomonadati</taxon>
        <taxon>Pseudomonadota</taxon>
        <taxon>Alphaproteobacteria</taxon>
        <taxon>Hyphomicrobiales</taxon>
        <taxon>Pleomorphomonadaceae</taxon>
        <taxon>Oharaeibacter</taxon>
    </lineage>
</organism>
<keyword evidence="3" id="KW-1185">Reference proteome</keyword>
<evidence type="ECO:0000313" key="3">
    <source>
        <dbReference type="Proteomes" id="UP000294547"/>
    </source>
</evidence>
<evidence type="ECO:0008006" key="4">
    <source>
        <dbReference type="Google" id="ProtNLM"/>
    </source>
</evidence>
<sequence>MRSFGTGFGVVAALAASFFTATAAPASAAPPLWVLSDEDSTVYLFGTLHATKPDDPWWTPEIAGALARSHSLWLESESESGDGGLVRRLGLSPDEPLAARLDPDLLEAAANVALAYGIPFARIDPMRPWLATATIGAAAVRRDGFDGTAADIALAREAAARGIAVAGFDPPDTPVRLFASLAPDEEVDLLRAVVEDLSAGRFEHRDLHDAWLAGDVAAIERVLTGYERPGGDALHRVLIRGRTAGWIPRIEQLLLGAGTHFVAVGVLHVVGDDGVVALLRRHGHTVRRVEPAP</sequence>
<feature type="chain" id="PRO_5020748086" description="TraB family protein" evidence="1">
    <location>
        <begin position="24"/>
        <end position="293"/>
    </location>
</feature>
<dbReference type="RefSeq" id="WP_165644837.1">
    <property type="nucleotide sequence ID" value="NZ_BSPM01000004.1"/>
</dbReference>
<dbReference type="Pfam" id="PF01963">
    <property type="entry name" value="TraB_PrgY_gumN"/>
    <property type="match status" value="1"/>
</dbReference>
<dbReference type="PANTHER" id="PTHR40590">
    <property type="entry name" value="CYTOPLASMIC PROTEIN-RELATED"/>
    <property type="match status" value="1"/>
</dbReference>
<keyword evidence="1" id="KW-0732">Signal</keyword>
<dbReference type="InterPro" id="IPR002816">
    <property type="entry name" value="TraB/PrgY/GumN_fam"/>
</dbReference>
<dbReference type="CDD" id="cd14789">
    <property type="entry name" value="Tiki"/>
    <property type="match status" value="1"/>
</dbReference>
<dbReference type="AlphaFoldDB" id="A0A4V3CW93"/>
<evidence type="ECO:0000256" key="1">
    <source>
        <dbReference type="SAM" id="SignalP"/>
    </source>
</evidence>
<feature type="signal peptide" evidence="1">
    <location>
        <begin position="1"/>
        <end position="23"/>
    </location>
</feature>